<dbReference type="EMBL" id="BARV01000103">
    <property type="protein sequence ID" value="GAH93382.1"/>
    <property type="molecule type" value="Genomic_DNA"/>
</dbReference>
<dbReference type="AlphaFoldDB" id="X1JH83"/>
<gene>
    <name evidence="1" type="ORF">S06H3_00548</name>
</gene>
<protein>
    <submittedName>
        <fullName evidence="1">Uncharacterized protein</fullName>
    </submittedName>
</protein>
<comment type="caution">
    <text evidence="1">The sequence shown here is derived from an EMBL/GenBank/DDBJ whole genome shotgun (WGS) entry which is preliminary data.</text>
</comment>
<accession>X1JH83</accession>
<reference evidence="1" key="1">
    <citation type="journal article" date="2014" name="Front. Microbiol.">
        <title>High frequency of phylogenetically diverse reductive dehalogenase-homologous genes in deep subseafloor sedimentary metagenomes.</title>
        <authorList>
            <person name="Kawai M."/>
            <person name="Futagami T."/>
            <person name="Toyoda A."/>
            <person name="Takaki Y."/>
            <person name="Nishi S."/>
            <person name="Hori S."/>
            <person name="Arai W."/>
            <person name="Tsubouchi T."/>
            <person name="Morono Y."/>
            <person name="Uchiyama I."/>
            <person name="Ito T."/>
            <person name="Fujiyama A."/>
            <person name="Inagaki F."/>
            <person name="Takami H."/>
        </authorList>
    </citation>
    <scope>NUCLEOTIDE SEQUENCE</scope>
    <source>
        <strain evidence="1">Expedition CK06-06</strain>
    </source>
</reference>
<proteinExistence type="predicted"/>
<sequence length="64" mass="7515">MHCDHLVTAKYRYFVHEWLGGRLENELETHNCGYDPAFAWRCVESAAAVNYQPWLESKLEQITS</sequence>
<evidence type="ECO:0000313" key="1">
    <source>
        <dbReference type="EMBL" id="GAH93382.1"/>
    </source>
</evidence>
<name>X1JH83_9ZZZZ</name>
<organism evidence="1">
    <name type="scientific">marine sediment metagenome</name>
    <dbReference type="NCBI Taxonomy" id="412755"/>
    <lineage>
        <taxon>unclassified sequences</taxon>
        <taxon>metagenomes</taxon>
        <taxon>ecological metagenomes</taxon>
    </lineage>
</organism>